<accession>A0A437M1Q3</accession>
<sequence length="335" mass="35647">MLKRPESAYATRRRALQFSLATAAVITAAGPSRAATWAPANLRIIVPFPAGRVTDVVARVLAESLRAAHGTNVVVDNRPGANATIGLEMLRRSAPDGATLLVGGLGSHGLPPAMVRNYPYDVNTDFTALAIMAEFVNAMVVSPAVTAANVQEFIAYARANPGKLNYVYTSTGASNQMTAELFKLQLGLDIVGVPLGQVGNSLVMLQRNDVQVAFENLPTVKGAIAGGNLRALAVTSPYRTPQLPEIPTLIEAGVPDFSVTSWIGIYGPPAMDPALLTGIEAELRRIAATDAAKQLLTTSGFEPTFKGHAEFAPFQRAEVERWKRVAREARIDTGM</sequence>
<keyword evidence="4" id="KW-1185">Reference proteome</keyword>
<proteinExistence type="inferred from homology"/>
<dbReference type="InterPro" id="IPR042100">
    <property type="entry name" value="Bug_dom1"/>
</dbReference>
<reference evidence="3 4" key="1">
    <citation type="submission" date="2019-01" db="EMBL/GenBank/DDBJ databases">
        <authorList>
            <person name="Chen W.-M."/>
        </authorList>
    </citation>
    <scope>NUCLEOTIDE SEQUENCE [LARGE SCALE GENOMIC DNA]</scope>
    <source>
        <strain evidence="3 4">CCP-6</strain>
    </source>
</reference>
<protein>
    <submittedName>
        <fullName evidence="3">Tripartite tricarboxylate transporter substrate binding protein</fullName>
    </submittedName>
</protein>
<comment type="caution">
    <text evidence="3">The sequence shown here is derived from an EMBL/GenBank/DDBJ whole genome shotgun (WGS) entry which is preliminary data.</text>
</comment>
<evidence type="ECO:0000256" key="1">
    <source>
        <dbReference type="ARBA" id="ARBA00006987"/>
    </source>
</evidence>
<dbReference type="PIRSF" id="PIRSF017082">
    <property type="entry name" value="YflP"/>
    <property type="match status" value="1"/>
</dbReference>
<dbReference type="PANTHER" id="PTHR42928:SF5">
    <property type="entry name" value="BLR1237 PROTEIN"/>
    <property type="match status" value="1"/>
</dbReference>
<keyword evidence="2" id="KW-0732">Signal</keyword>
<dbReference type="OrthoDB" id="7251893at2"/>
<dbReference type="PANTHER" id="PTHR42928">
    <property type="entry name" value="TRICARBOXYLATE-BINDING PROTEIN"/>
    <property type="match status" value="1"/>
</dbReference>
<dbReference type="RefSeq" id="WP_127789721.1">
    <property type="nucleotide sequence ID" value="NZ_SACL01000010.1"/>
</dbReference>
<evidence type="ECO:0000313" key="3">
    <source>
        <dbReference type="EMBL" id="RVT91617.1"/>
    </source>
</evidence>
<evidence type="ECO:0000256" key="2">
    <source>
        <dbReference type="SAM" id="SignalP"/>
    </source>
</evidence>
<dbReference type="Gene3D" id="3.40.190.10">
    <property type="entry name" value="Periplasmic binding protein-like II"/>
    <property type="match status" value="1"/>
</dbReference>
<dbReference type="AlphaFoldDB" id="A0A437M1Q3"/>
<dbReference type="EMBL" id="SACL01000010">
    <property type="protein sequence ID" value="RVT91617.1"/>
    <property type="molecule type" value="Genomic_DNA"/>
</dbReference>
<dbReference type="InterPro" id="IPR005064">
    <property type="entry name" value="BUG"/>
</dbReference>
<organism evidence="3 4">
    <name type="scientific">Rhodovarius crocodyli</name>
    <dbReference type="NCBI Taxonomy" id="1979269"/>
    <lineage>
        <taxon>Bacteria</taxon>
        <taxon>Pseudomonadati</taxon>
        <taxon>Pseudomonadota</taxon>
        <taxon>Alphaproteobacteria</taxon>
        <taxon>Acetobacterales</taxon>
        <taxon>Roseomonadaceae</taxon>
        <taxon>Rhodovarius</taxon>
    </lineage>
</organism>
<evidence type="ECO:0000313" key="4">
    <source>
        <dbReference type="Proteomes" id="UP000282957"/>
    </source>
</evidence>
<gene>
    <name evidence="3" type="ORF">EOD42_21885</name>
</gene>
<dbReference type="Pfam" id="PF03401">
    <property type="entry name" value="TctC"/>
    <property type="match status" value="1"/>
</dbReference>
<comment type="similarity">
    <text evidence="1">Belongs to the UPF0065 (bug) family.</text>
</comment>
<dbReference type="SUPFAM" id="SSF53850">
    <property type="entry name" value="Periplasmic binding protein-like II"/>
    <property type="match status" value="1"/>
</dbReference>
<dbReference type="Gene3D" id="3.40.190.150">
    <property type="entry name" value="Bordetella uptake gene, domain 1"/>
    <property type="match status" value="1"/>
</dbReference>
<name>A0A437M1Q3_9PROT</name>
<feature type="chain" id="PRO_5019327136" evidence="2">
    <location>
        <begin position="35"/>
        <end position="335"/>
    </location>
</feature>
<dbReference type="Proteomes" id="UP000282957">
    <property type="component" value="Unassembled WGS sequence"/>
</dbReference>
<dbReference type="CDD" id="cd07012">
    <property type="entry name" value="PBP2_Bug_TTT"/>
    <property type="match status" value="1"/>
</dbReference>
<dbReference type="PROSITE" id="PS51318">
    <property type="entry name" value="TAT"/>
    <property type="match status" value="1"/>
</dbReference>
<feature type="signal peptide" evidence="2">
    <location>
        <begin position="1"/>
        <end position="34"/>
    </location>
</feature>
<dbReference type="InterPro" id="IPR006311">
    <property type="entry name" value="TAT_signal"/>
</dbReference>